<feature type="region of interest" description="Disordered" evidence="1">
    <location>
        <begin position="72"/>
        <end position="91"/>
    </location>
</feature>
<reference evidence="2" key="1">
    <citation type="submission" date="2020-05" db="EMBL/GenBank/DDBJ databases">
        <title>WGS assembly of Panicum virgatum.</title>
        <authorList>
            <person name="Lovell J.T."/>
            <person name="Jenkins J."/>
            <person name="Shu S."/>
            <person name="Juenger T.E."/>
            <person name="Schmutz J."/>
        </authorList>
    </citation>
    <scope>NUCLEOTIDE SEQUENCE</scope>
    <source>
        <strain evidence="2">AP13</strain>
    </source>
</reference>
<evidence type="ECO:0000313" key="3">
    <source>
        <dbReference type="Proteomes" id="UP000823388"/>
    </source>
</evidence>
<proteinExistence type="predicted"/>
<comment type="caution">
    <text evidence="2">The sequence shown here is derived from an EMBL/GenBank/DDBJ whole genome shotgun (WGS) entry which is preliminary data.</text>
</comment>
<evidence type="ECO:0000313" key="2">
    <source>
        <dbReference type="EMBL" id="KAG2584941.1"/>
    </source>
</evidence>
<name>A0A8T0RG48_PANVG</name>
<feature type="region of interest" description="Disordered" evidence="1">
    <location>
        <begin position="225"/>
        <end position="261"/>
    </location>
</feature>
<sequence>MLLSPMSNFNPIPKSTFCRRVLLPVERICLFLSAHESSPAQWRCRRSCRRRTRWWRTHRRHHLLERHRHGLGGVAPRRVRPRPPPQALRPQSPLLRAPAQQLLQGFKNVVLDRFEFANDGFRRGEKHLLGGIRRRKRTGAGAAGGGEPAVSLSRPRGGVERRSGQVGGEERAAAAREREAGLGAGRHAAHLLRWRDHGGAAPPGGRHWQPRNEADTVWRRHRCQAPGRPRGAVDGEEWDDVDAAAEEDSEEEDEEHDDDERHASAEAIATMLTPYHHRIDIEIGFFFNSYHYNF</sequence>
<dbReference type="EMBL" id="CM029047">
    <property type="protein sequence ID" value="KAG2584941.1"/>
    <property type="molecule type" value="Genomic_DNA"/>
</dbReference>
<protein>
    <submittedName>
        <fullName evidence="2">Uncharacterized protein</fullName>
    </submittedName>
</protein>
<accession>A0A8T0RG48</accession>
<gene>
    <name evidence="2" type="ORF">PVAP13_6KG365800</name>
</gene>
<dbReference type="AlphaFoldDB" id="A0A8T0RG48"/>
<dbReference type="Proteomes" id="UP000823388">
    <property type="component" value="Chromosome 6K"/>
</dbReference>
<feature type="compositionally biased region" description="Basic and acidic residues" evidence="1">
    <location>
        <begin position="157"/>
        <end position="172"/>
    </location>
</feature>
<evidence type="ECO:0000256" key="1">
    <source>
        <dbReference type="SAM" id="MobiDB-lite"/>
    </source>
</evidence>
<organism evidence="2 3">
    <name type="scientific">Panicum virgatum</name>
    <name type="common">Blackwell switchgrass</name>
    <dbReference type="NCBI Taxonomy" id="38727"/>
    <lineage>
        <taxon>Eukaryota</taxon>
        <taxon>Viridiplantae</taxon>
        <taxon>Streptophyta</taxon>
        <taxon>Embryophyta</taxon>
        <taxon>Tracheophyta</taxon>
        <taxon>Spermatophyta</taxon>
        <taxon>Magnoliopsida</taxon>
        <taxon>Liliopsida</taxon>
        <taxon>Poales</taxon>
        <taxon>Poaceae</taxon>
        <taxon>PACMAD clade</taxon>
        <taxon>Panicoideae</taxon>
        <taxon>Panicodae</taxon>
        <taxon>Paniceae</taxon>
        <taxon>Panicinae</taxon>
        <taxon>Panicum</taxon>
        <taxon>Panicum sect. Hiantes</taxon>
    </lineage>
</organism>
<feature type="compositionally biased region" description="Acidic residues" evidence="1">
    <location>
        <begin position="234"/>
        <end position="258"/>
    </location>
</feature>
<feature type="region of interest" description="Disordered" evidence="1">
    <location>
        <begin position="136"/>
        <end position="172"/>
    </location>
</feature>
<keyword evidence="3" id="KW-1185">Reference proteome</keyword>